<proteinExistence type="predicted"/>
<feature type="non-terminal residue" evidence="3">
    <location>
        <position position="229"/>
    </location>
</feature>
<evidence type="ECO:0000313" key="3">
    <source>
        <dbReference type="EMBL" id="CAK9016631.1"/>
    </source>
</evidence>
<sequence length="229" mass="25101">MAEYHAVVIHEWTDFSVKLGGSEVHIIHASFQALEDPKKRVDVAGRFQDDLHKRGFVWLSTHSLPDPARGKWKRLLVIYRGDNEYKTSSAFWGATSAALMNLTAVATPSVAALALGSAILDMPVVDLLKIPALVVPLLSMSVTAYKWSRDSSCDSSVPLFLDNECVICLCDLGVSNAEILPCGHAFHYTCIQSWLALGGSCAICRQEPCCDSWIREADSALTGLFSHEF</sequence>
<reference evidence="3 4" key="1">
    <citation type="submission" date="2024-02" db="EMBL/GenBank/DDBJ databases">
        <authorList>
            <person name="Chen Y."/>
            <person name="Shah S."/>
            <person name="Dougan E. K."/>
            <person name="Thang M."/>
            <person name="Chan C."/>
        </authorList>
    </citation>
    <scope>NUCLEOTIDE SEQUENCE [LARGE SCALE GENOMIC DNA]</scope>
</reference>
<organism evidence="3 4">
    <name type="scientific">Durusdinium trenchii</name>
    <dbReference type="NCBI Taxonomy" id="1381693"/>
    <lineage>
        <taxon>Eukaryota</taxon>
        <taxon>Sar</taxon>
        <taxon>Alveolata</taxon>
        <taxon>Dinophyceae</taxon>
        <taxon>Suessiales</taxon>
        <taxon>Symbiodiniaceae</taxon>
        <taxon>Durusdinium</taxon>
    </lineage>
</organism>
<dbReference type="SMART" id="SM00184">
    <property type="entry name" value="RING"/>
    <property type="match status" value="1"/>
</dbReference>
<dbReference type="PROSITE" id="PS50089">
    <property type="entry name" value="ZF_RING_2"/>
    <property type="match status" value="1"/>
</dbReference>
<dbReference type="InterPro" id="IPR013083">
    <property type="entry name" value="Znf_RING/FYVE/PHD"/>
</dbReference>
<protein>
    <recommendedName>
        <fullName evidence="2">RING-type domain-containing protein</fullName>
    </recommendedName>
</protein>
<keyword evidence="1" id="KW-0479">Metal-binding</keyword>
<dbReference type="Gene3D" id="3.30.40.10">
    <property type="entry name" value="Zinc/RING finger domain, C3HC4 (zinc finger)"/>
    <property type="match status" value="1"/>
</dbReference>
<comment type="caution">
    <text evidence="3">The sequence shown here is derived from an EMBL/GenBank/DDBJ whole genome shotgun (WGS) entry which is preliminary data.</text>
</comment>
<name>A0ABP0JQ87_9DINO</name>
<dbReference type="PANTHER" id="PTHR22765:SF434">
    <property type="entry name" value="GB|AAD18119.1-RELATED"/>
    <property type="match status" value="1"/>
</dbReference>
<keyword evidence="1" id="KW-0862">Zinc</keyword>
<dbReference type="SUPFAM" id="SSF57850">
    <property type="entry name" value="RING/U-box"/>
    <property type="match status" value="1"/>
</dbReference>
<dbReference type="Proteomes" id="UP001642484">
    <property type="component" value="Unassembled WGS sequence"/>
</dbReference>
<dbReference type="PANTHER" id="PTHR22765">
    <property type="entry name" value="RING FINGER AND PROTEASE ASSOCIATED DOMAIN-CONTAINING"/>
    <property type="match status" value="1"/>
</dbReference>
<keyword evidence="1" id="KW-0863">Zinc-finger</keyword>
<evidence type="ECO:0000256" key="1">
    <source>
        <dbReference type="PROSITE-ProRule" id="PRU00175"/>
    </source>
</evidence>
<feature type="domain" description="RING-type" evidence="2">
    <location>
        <begin position="165"/>
        <end position="205"/>
    </location>
</feature>
<dbReference type="EMBL" id="CAXAMN010006136">
    <property type="protein sequence ID" value="CAK9016631.1"/>
    <property type="molecule type" value="Genomic_DNA"/>
</dbReference>
<keyword evidence="4" id="KW-1185">Reference proteome</keyword>
<accession>A0ABP0JQ87</accession>
<dbReference type="Pfam" id="PF13639">
    <property type="entry name" value="zf-RING_2"/>
    <property type="match status" value="1"/>
</dbReference>
<evidence type="ECO:0000259" key="2">
    <source>
        <dbReference type="PROSITE" id="PS50089"/>
    </source>
</evidence>
<gene>
    <name evidence="3" type="ORF">CCMP2556_LOCUS12577</name>
</gene>
<dbReference type="InterPro" id="IPR001841">
    <property type="entry name" value="Znf_RING"/>
</dbReference>
<dbReference type="InterPro" id="IPR051826">
    <property type="entry name" value="E3_ubiquitin-ligase_domain"/>
</dbReference>
<evidence type="ECO:0000313" key="4">
    <source>
        <dbReference type="Proteomes" id="UP001642484"/>
    </source>
</evidence>